<reference evidence="3 4" key="1">
    <citation type="submission" date="2015-04" db="EMBL/GenBank/DDBJ databases">
        <title>Complete genome sequence of Schizopora paradoxa KUC8140, a cosmopolitan wood degrader in East Asia.</title>
        <authorList>
            <consortium name="DOE Joint Genome Institute"/>
            <person name="Min B."/>
            <person name="Park H."/>
            <person name="Jang Y."/>
            <person name="Kim J.-J."/>
            <person name="Kim K.H."/>
            <person name="Pangilinan J."/>
            <person name="Lipzen A."/>
            <person name="Riley R."/>
            <person name="Grigoriev I.V."/>
            <person name="Spatafora J.W."/>
            <person name="Choi I.-G."/>
        </authorList>
    </citation>
    <scope>NUCLEOTIDE SEQUENCE [LARGE SCALE GENOMIC DNA]</scope>
    <source>
        <strain evidence="3 4">KUC8140</strain>
    </source>
</reference>
<gene>
    <name evidence="3" type="ORF">SCHPADRAFT_886701</name>
</gene>
<keyword evidence="2" id="KW-1133">Transmembrane helix</keyword>
<evidence type="ECO:0000313" key="3">
    <source>
        <dbReference type="EMBL" id="KLO17892.1"/>
    </source>
</evidence>
<evidence type="ECO:0000256" key="2">
    <source>
        <dbReference type="SAM" id="Phobius"/>
    </source>
</evidence>
<evidence type="ECO:0000313" key="4">
    <source>
        <dbReference type="Proteomes" id="UP000053477"/>
    </source>
</evidence>
<dbReference type="AlphaFoldDB" id="A0A0H2S1Z6"/>
<evidence type="ECO:0000256" key="1">
    <source>
        <dbReference type="SAM" id="MobiDB-lite"/>
    </source>
</evidence>
<organism evidence="3 4">
    <name type="scientific">Schizopora paradoxa</name>
    <dbReference type="NCBI Taxonomy" id="27342"/>
    <lineage>
        <taxon>Eukaryota</taxon>
        <taxon>Fungi</taxon>
        <taxon>Dikarya</taxon>
        <taxon>Basidiomycota</taxon>
        <taxon>Agaricomycotina</taxon>
        <taxon>Agaricomycetes</taxon>
        <taxon>Hymenochaetales</taxon>
        <taxon>Schizoporaceae</taxon>
        <taxon>Schizopora</taxon>
    </lineage>
</organism>
<sequence length="385" mass="43018">MAKEDKENFGYRVSSSFAPKNFDEFRPMRREHTSTNIDLALKSQILGEIRYGQACILFFLFAIIVGFPHVLSKETRRHPRTNPIWINNALKEGEQQRTEESDLQPNLLPFVSKDRKTSLDLGDIEYPALEQVVRNVSHKEDPDPWCWVPPSASNRVGGSTVKTRKQILEVDSPKAREASGYELGSLGATCEDGEVCSEPLDATSISSTSSPEVARDFWILVPGEAARKIVEQFPLLAAVIVAHPDKANLRSIDLRPQLDLGVCDPSKHKTFLDCGAKWSRPFAGGVANAHFLRVLKSSEAKSRKNLSSSVNSLRSRVNRHTSGLHCPSSRRDASRKLPPVRVHLRGSSFDLFTTDDSFAYARDTVLEGRKKEGEYPSPPVRTHSR</sequence>
<evidence type="ECO:0008006" key="5">
    <source>
        <dbReference type="Google" id="ProtNLM"/>
    </source>
</evidence>
<keyword evidence="2" id="KW-0472">Membrane</keyword>
<feature type="transmembrane region" description="Helical" evidence="2">
    <location>
        <begin position="51"/>
        <end position="71"/>
    </location>
</feature>
<protein>
    <recommendedName>
        <fullName evidence="5">Transmembrane protein</fullName>
    </recommendedName>
</protein>
<proteinExistence type="predicted"/>
<name>A0A0H2S1Z6_9AGAM</name>
<dbReference type="EMBL" id="KQ085900">
    <property type="protein sequence ID" value="KLO17892.1"/>
    <property type="molecule type" value="Genomic_DNA"/>
</dbReference>
<dbReference type="InParanoid" id="A0A0H2S1Z6"/>
<keyword evidence="4" id="KW-1185">Reference proteome</keyword>
<accession>A0A0H2S1Z6</accession>
<dbReference type="Proteomes" id="UP000053477">
    <property type="component" value="Unassembled WGS sequence"/>
</dbReference>
<keyword evidence="2" id="KW-0812">Transmembrane</keyword>
<feature type="region of interest" description="Disordered" evidence="1">
    <location>
        <begin position="305"/>
        <end position="339"/>
    </location>
</feature>
<feature type="compositionally biased region" description="Low complexity" evidence="1">
    <location>
        <begin position="305"/>
        <end position="315"/>
    </location>
</feature>